<evidence type="ECO:0000313" key="2">
    <source>
        <dbReference type="EMBL" id="MCO1335836.1"/>
    </source>
</evidence>
<protein>
    <submittedName>
        <fullName evidence="2">Uncharacterized protein</fullName>
    </submittedName>
</protein>
<feature type="transmembrane region" description="Helical" evidence="1">
    <location>
        <begin position="68"/>
        <end position="92"/>
    </location>
</feature>
<dbReference type="RefSeq" id="WP_252470921.1">
    <property type="nucleotide sequence ID" value="NZ_JALBWM010000086.1"/>
</dbReference>
<keyword evidence="3" id="KW-1185">Reference proteome</keyword>
<organism evidence="2 3">
    <name type="scientific">Microbulbifer okhotskensis</name>
    <dbReference type="NCBI Taxonomy" id="2926617"/>
    <lineage>
        <taxon>Bacteria</taxon>
        <taxon>Pseudomonadati</taxon>
        <taxon>Pseudomonadota</taxon>
        <taxon>Gammaproteobacteria</taxon>
        <taxon>Cellvibrionales</taxon>
        <taxon>Microbulbiferaceae</taxon>
        <taxon>Microbulbifer</taxon>
    </lineage>
</organism>
<keyword evidence="1" id="KW-1133">Transmembrane helix</keyword>
<feature type="transmembrane region" description="Helical" evidence="1">
    <location>
        <begin position="38"/>
        <end position="56"/>
    </location>
</feature>
<gene>
    <name evidence="2" type="ORF">MO867_15990</name>
</gene>
<dbReference type="AlphaFoldDB" id="A0A9X2J8R3"/>
<keyword evidence="1" id="KW-0812">Transmembrane</keyword>
<proteinExistence type="predicted"/>
<dbReference type="EMBL" id="JALBWM010000086">
    <property type="protein sequence ID" value="MCO1335836.1"/>
    <property type="molecule type" value="Genomic_DNA"/>
</dbReference>
<keyword evidence="1" id="KW-0472">Membrane</keyword>
<sequence length="107" mass="11723">MVNRWVHLLYAFVGVGLLYPLLYLFNLEKIAGGILFEIPTYLFYLLLIGFFLYPFVKGIQCLKVGQKVPGIFLLLAGILVPVLSGAFGILLIESMGKGGSLGKKKAS</sequence>
<dbReference type="Proteomes" id="UP001139028">
    <property type="component" value="Unassembled WGS sequence"/>
</dbReference>
<name>A0A9X2J8R3_9GAMM</name>
<evidence type="ECO:0000256" key="1">
    <source>
        <dbReference type="SAM" id="Phobius"/>
    </source>
</evidence>
<evidence type="ECO:0000313" key="3">
    <source>
        <dbReference type="Proteomes" id="UP001139028"/>
    </source>
</evidence>
<accession>A0A9X2J8R3</accession>
<comment type="caution">
    <text evidence="2">The sequence shown here is derived from an EMBL/GenBank/DDBJ whole genome shotgun (WGS) entry which is preliminary data.</text>
</comment>
<reference evidence="2" key="1">
    <citation type="journal article" date="2022" name="Arch. Microbiol.">
        <title>Microbulbifer okhotskensis sp. nov., isolated from a deep bottom sediment of the Okhotsk Sea.</title>
        <authorList>
            <person name="Romanenko L."/>
            <person name="Kurilenko V."/>
            <person name="Otstavnykh N."/>
            <person name="Velansky P."/>
            <person name="Isaeva M."/>
            <person name="Mikhailov V."/>
        </authorList>
    </citation>
    <scope>NUCLEOTIDE SEQUENCE</scope>
    <source>
        <strain evidence="2">OS29</strain>
    </source>
</reference>
<feature type="transmembrane region" description="Helical" evidence="1">
    <location>
        <begin position="7"/>
        <end position="26"/>
    </location>
</feature>